<comment type="caution">
    <text evidence="1">The sequence shown here is derived from an EMBL/GenBank/DDBJ whole genome shotgun (WGS) entry which is preliminary data.</text>
</comment>
<protein>
    <submittedName>
        <fullName evidence="1">Uncharacterized protein</fullName>
    </submittedName>
</protein>
<accession>A0AAV9C0X5</accession>
<evidence type="ECO:0000313" key="2">
    <source>
        <dbReference type="Proteomes" id="UP001180020"/>
    </source>
</evidence>
<sequence length="90" mass="10264">MNSGHQRFRRVYQPRSACPLATVVKCGRPKARRVKDGLCRKSVLLATIYPDLWPHLFRGKTMRDSPPEILTNFDDDFSGLALPSLLQVPR</sequence>
<dbReference type="EMBL" id="JAUJYO010000022">
    <property type="protein sequence ID" value="KAK1281873.1"/>
    <property type="molecule type" value="Genomic_DNA"/>
</dbReference>
<reference evidence="1" key="1">
    <citation type="journal article" date="2023" name="Nat. Commun.">
        <title>Diploid and tetraploid genomes of Acorus and the evolution of monocots.</title>
        <authorList>
            <person name="Ma L."/>
            <person name="Liu K.W."/>
            <person name="Li Z."/>
            <person name="Hsiao Y.Y."/>
            <person name="Qi Y."/>
            <person name="Fu T."/>
            <person name="Tang G.D."/>
            <person name="Zhang D."/>
            <person name="Sun W.H."/>
            <person name="Liu D.K."/>
            <person name="Li Y."/>
            <person name="Chen G.Z."/>
            <person name="Liu X.D."/>
            <person name="Liao X.Y."/>
            <person name="Jiang Y.T."/>
            <person name="Yu X."/>
            <person name="Hao Y."/>
            <person name="Huang J."/>
            <person name="Zhao X.W."/>
            <person name="Ke S."/>
            <person name="Chen Y.Y."/>
            <person name="Wu W.L."/>
            <person name="Hsu J.L."/>
            <person name="Lin Y.F."/>
            <person name="Huang M.D."/>
            <person name="Li C.Y."/>
            <person name="Huang L."/>
            <person name="Wang Z.W."/>
            <person name="Zhao X."/>
            <person name="Zhong W.Y."/>
            <person name="Peng D.H."/>
            <person name="Ahmad S."/>
            <person name="Lan S."/>
            <person name="Zhang J.S."/>
            <person name="Tsai W.C."/>
            <person name="Van de Peer Y."/>
            <person name="Liu Z.J."/>
        </authorList>
    </citation>
    <scope>NUCLEOTIDE SEQUENCE</scope>
    <source>
        <strain evidence="1">CP</strain>
    </source>
</reference>
<name>A0AAV9C0X5_ACOCL</name>
<keyword evidence="2" id="KW-1185">Reference proteome</keyword>
<organism evidence="1 2">
    <name type="scientific">Acorus calamus</name>
    <name type="common">Sweet flag</name>
    <dbReference type="NCBI Taxonomy" id="4465"/>
    <lineage>
        <taxon>Eukaryota</taxon>
        <taxon>Viridiplantae</taxon>
        <taxon>Streptophyta</taxon>
        <taxon>Embryophyta</taxon>
        <taxon>Tracheophyta</taxon>
        <taxon>Spermatophyta</taxon>
        <taxon>Magnoliopsida</taxon>
        <taxon>Liliopsida</taxon>
        <taxon>Acoraceae</taxon>
        <taxon>Acorus</taxon>
    </lineage>
</organism>
<evidence type="ECO:0000313" key="1">
    <source>
        <dbReference type="EMBL" id="KAK1281873.1"/>
    </source>
</evidence>
<dbReference type="AlphaFoldDB" id="A0AAV9C0X5"/>
<gene>
    <name evidence="1" type="ORF">QJS10_CPB22g00053</name>
</gene>
<dbReference type="Proteomes" id="UP001180020">
    <property type="component" value="Unassembled WGS sequence"/>
</dbReference>
<proteinExistence type="predicted"/>
<reference evidence="1" key="2">
    <citation type="submission" date="2023-06" db="EMBL/GenBank/DDBJ databases">
        <authorList>
            <person name="Ma L."/>
            <person name="Liu K.-W."/>
            <person name="Li Z."/>
            <person name="Hsiao Y.-Y."/>
            <person name="Qi Y."/>
            <person name="Fu T."/>
            <person name="Tang G."/>
            <person name="Zhang D."/>
            <person name="Sun W.-H."/>
            <person name="Liu D.-K."/>
            <person name="Li Y."/>
            <person name="Chen G.-Z."/>
            <person name="Liu X.-D."/>
            <person name="Liao X.-Y."/>
            <person name="Jiang Y.-T."/>
            <person name="Yu X."/>
            <person name="Hao Y."/>
            <person name="Huang J."/>
            <person name="Zhao X.-W."/>
            <person name="Ke S."/>
            <person name="Chen Y.-Y."/>
            <person name="Wu W.-L."/>
            <person name="Hsu J.-L."/>
            <person name="Lin Y.-F."/>
            <person name="Huang M.-D."/>
            <person name="Li C.-Y."/>
            <person name="Huang L."/>
            <person name="Wang Z.-W."/>
            <person name="Zhao X."/>
            <person name="Zhong W.-Y."/>
            <person name="Peng D.-H."/>
            <person name="Ahmad S."/>
            <person name="Lan S."/>
            <person name="Zhang J.-S."/>
            <person name="Tsai W.-C."/>
            <person name="Van De Peer Y."/>
            <person name="Liu Z.-J."/>
        </authorList>
    </citation>
    <scope>NUCLEOTIDE SEQUENCE</scope>
    <source>
        <strain evidence="1">CP</strain>
        <tissue evidence="1">Leaves</tissue>
    </source>
</reference>